<keyword evidence="3" id="KW-1185">Reference proteome</keyword>
<comment type="caution">
    <text evidence="2">The sequence shown here is derived from an EMBL/GenBank/DDBJ whole genome shotgun (WGS) entry which is preliminary data.</text>
</comment>
<sequence length="199" mass="22037">MSQGTLEFLIVTRIEKWGKASKTLVFGNDPLWRVNPHGELALHTHRISREYWNLKADAFDVVCAVDGAWNTKIFGTLGGGIGGCIKAKGNRMVYVFSSPINTVSSESTEVEAIFHVINLSMSTRLNNKRMVVCSDSTSAISIVQSCLQGFLPIHEIDNNIKSFLGSIIFLHYVPREINVNAYSLAKAGLNREAMAVYWA</sequence>
<dbReference type="Proteomes" id="UP001237642">
    <property type="component" value="Unassembled WGS sequence"/>
</dbReference>
<dbReference type="GO" id="GO:0004523">
    <property type="term" value="F:RNA-DNA hybrid ribonuclease activity"/>
    <property type="evidence" value="ECO:0007669"/>
    <property type="project" value="InterPro"/>
</dbReference>
<organism evidence="2 3">
    <name type="scientific">Heracleum sosnowskyi</name>
    <dbReference type="NCBI Taxonomy" id="360622"/>
    <lineage>
        <taxon>Eukaryota</taxon>
        <taxon>Viridiplantae</taxon>
        <taxon>Streptophyta</taxon>
        <taxon>Embryophyta</taxon>
        <taxon>Tracheophyta</taxon>
        <taxon>Spermatophyta</taxon>
        <taxon>Magnoliopsida</taxon>
        <taxon>eudicotyledons</taxon>
        <taxon>Gunneridae</taxon>
        <taxon>Pentapetalae</taxon>
        <taxon>asterids</taxon>
        <taxon>campanulids</taxon>
        <taxon>Apiales</taxon>
        <taxon>Apiaceae</taxon>
        <taxon>Apioideae</taxon>
        <taxon>apioid superclade</taxon>
        <taxon>Tordylieae</taxon>
        <taxon>Tordyliinae</taxon>
        <taxon>Heracleum</taxon>
    </lineage>
</organism>
<evidence type="ECO:0000313" key="2">
    <source>
        <dbReference type="EMBL" id="KAK1399511.1"/>
    </source>
</evidence>
<protein>
    <recommendedName>
        <fullName evidence="1">RNase H type-1 domain-containing protein</fullName>
    </recommendedName>
</protein>
<evidence type="ECO:0000313" key="3">
    <source>
        <dbReference type="Proteomes" id="UP001237642"/>
    </source>
</evidence>
<evidence type="ECO:0000259" key="1">
    <source>
        <dbReference type="Pfam" id="PF13456"/>
    </source>
</evidence>
<dbReference type="GO" id="GO:0003676">
    <property type="term" value="F:nucleic acid binding"/>
    <property type="evidence" value="ECO:0007669"/>
    <property type="project" value="InterPro"/>
</dbReference>
<reference evidence="2" key="2">
    <citation type="submission" date="2023-05" db="EMBL/GenBank/DDBJ databases">
        <authorList>
            <person name="Schelkunov M.I."/>
        </authorList>
    </citation>
    <scope>NUCLEOTIDE SEQUENCE</scope>
    <source>
        <strain evidence="2">Hsosn_3</strain>
        <tissue evidence="2">Leaf</tissue>
    </source>
</reference>
<dbReference type="InterPro" id="IPR012337">
    <property type="entry name" value="RNaseH-like_sf"/>
</dbReference>
<proteinExistence type="predicted"/>
<dbReference type="AlphaFoldDB" id="A0AAD8N8A2"/>
<accession>A0AAD8N8A2</accession>
<dbReference type="Pfam" id="PF13456">
    <property type="entry name" value="RVT_3"/>
    <property type="match status" value="1"/>
</dbReference>
<dbReference type="SUPFAM" id="SSF53098">
    <property type="entry name" value="Ribonuclease H-like"/>
    <property type="match status" value="1"/>
</dbReference>
<reference evidence="2" key="1">
    <citation type="submission" date="2023-02" db="EMBL/GenBank/DDBJ databases">
        <title>Genome of toxic invasive species Heracleum sosnowskyi carries increased number of genes despite the absence of recent whole-genome duplications.</title>
        <authorList>
            <person name="Schelkunov M."/>
            <person name="Shtratnikova V."/>
            <person name="Makarenko M."/>
            <person name="Klepikova A."/>
            <person name="Omelchenko D."/>
            <person name="Novikova G."/>
            <person name="Obukhova E."/>
            <person name="Bogdanov V."/>
            <person name="Penin A."/>
            <person name="Logacheva M."/>
        </authorList>
    </citation>
    <scope>NUCLEOTIDE SEQUENCE</scope>
    <source>
        <strain evidence="2">Hsosn_3</strain>
        <tissue evidence="2">Leaf</tissue>
    </source>
</reference>
<name>A0AAD8N8A2_9APIA</name>
<feature type="domain" description="RNase H type-1" evidence="1">
    <location>
        <begin position="66"/>
        <end position="187"/>
    </location>
</feature>
<dbReference type="Gene3D" id="3.30.420.10">
    <property type="entry name" value="Ribonuclease H-like superfamily/Ribonuclease H"/>
    <property type="match status" value="1"/>
</dbReference>
<gene>
    <name evidence="2" type="ORF">POM88_009374</name>
</gene>
<dbReference type="InterPro" id="IPR036397">
    <property type="entry name" value="RNaseH_sf"/>
</dbReference>
<dbReference type="EMBL" id="JAUIZM010000002">
    <property type="protein sequence ID" value="KAK1399511.1"/>
    <property type="molecule type" value="Genomic_DNA"/>
</dbReference>
<dbReference type="InterPro" id="IPR002156">
    <property type="entry name" value="RNaseH_domain"/>
</dbReference>